<evidence type="ECO:0000313" key="1">
    <source>
        <dbReference type="EMBL" id="KAL1874386.1"/>
    </source>
</evidence>
<protein>
    <submittedName>
        <fullName evidence="1">Uncharacterized protein</fullName>
    </submittedName>
</protein>
<accession>A0ABR3XEI8</accession>
<dbReference type="EMBL" id="JAZHXJ010000107">
    <property type="protein sequence ID" value="KAL1874386.1"/>
    <property type="molecule type" value="Genomic_DNA"/>
</dbReference>
<evidence type="ECO:0000313" key="2">
    <source>
        <dbReference type="Proteomes" id="UP001586593"/>
    </source>
</evidence>
<name>A0ABR3XEI8_9PEZI</name>
<proteinExistence type="predicted"/>
<reference evidence="1 2" key="1">
    <citation type="journal article" date="2024" name="Commun. Biol.">
        <title>Comparative genomic analysis of thermophilic fungi reveals convergent evolutionary adaptations and gene losses.</title>
        <authorList>
            <person name="Steindorff A.S."/>
            <person name="Aguilar-Pontes M.V."/>
            <person name="Robinson A.J."/>
            <person name="Andreopoulos B."/>
            <person name="LaButti K."/>
            <person name="Kuo A."/>
            <person name="Mondo S."/>
            <person name="Riley R."/>
            <person name="Otillar R."/>
            <person name="Haridas S."/>
            <person name="Lipzen A."/>
            <person name="Grimwood J."/>
            <person name="Schmutz J."/>
            <person name="Clum A."/>
            <person name="Reid I.D."/>
            <person name="Moisan M.C."/>
            <person name="Butler G."/>
            <person name="Nguyen T.T.M."/>
            <person name="Dewar K."/>
            <person name="Conant G."/>
            <person name="Drula E."/>
            <person name="Henrissat B."/>
            <person name="Hansel C."/>
            <person name="Singer S."/>
            <person name="Hutchinson M.I."/>
            <person name="de Vries R.P."/>
            <person name="Natvig D.O."/>
            <person name="Powell A.J."/>
            <person name="Tsang A."/>
            <person name="Grigoriev I.V."/>
        </authorList>
    </citation>
    <scope>NUCLEOTIDE SEQUENCE [LARGE SCALE GENOMIC DNA]</scope>
    <source>
        <strain evidence="1 2">ATCC 24622</strain>
    </source>
</reference>
<keyword evidence="2" id="KW-1185">Reference proteome</keyword>
<dbReference type="Proteomes" id="UP001586593">
    <property type="component" value="Unassembled WGS sequence"/>
</dbReference>
<sequence>MCFKDVQVERSDRPKLCFKTVIRECSVVVCVNAATHSSRTENETPGLSVRPSRIILSLVVSKTIYFHSVHSVSLIKALLGVDSFDSPQNHVSRLLSYPRSPEGQTHDSDHSNTYAGRLLFPLLALEILLF</sequence>
<comment type="caution">
    <text evidence="1">The sequence shown here is derived from an EMBL/GenBank/DDBJ whole genome shotgun (WGS) entry which is preliminary data.</text>
</comment>
<organism evidence="1 2">
    <name type="scientific">Phialemonium thermophilum</name>
    <dbReference type="NCBI Taxonomy" id="223376"/>
    <lineage>
        <taxon>Eukaryota</taxon>
        <taxon>Fungi</taxon>
        <taxon>Dikarya</taxon>
        <taxon>Ascomycota</taxon>
        <taxon>Pezizomycotina</taxon>
        <taxon>Sordariomycetes</taxon>
        <taxon>Sordariomycetidae</taxon>
        <taxon>Cephalothecales</taxon>
        <taxon>Cephalothecaceae</taxon>
        <taxon>Phialemonium</taxon>
    </lineage>
</organism>
<gene>
    <name evidence="1" type="ORF">VTK73DRAFT_412</name>
</gene>